<dbReference type="RefSeq" id="WP_167465378.1">
    <property type="nucleotide sequence ID" value="NZ_CP046171.1"/>
</dbReference>
<dbReference type="Pfam" id="PF00144">
    <property type="entry name" value="Beta-lactamase"/>
    <property type="match status" value="1"/>
</dbReference>
<keyword evidence="1" id="KW-0732">Signal</keyword>
<dbReference type="InterPro" id="IPR050491">
    <property type="entry name" value="AmpC-like"/>
</dbReference>
<dbReference type="SUPFAM" id="SSF56601">
    <property type="entry name" value="beta-lactamase/transpeptidase-like"/>
    <property type="match status" value="1"/>
</dbReference>
<protein>
    <submittedName>
        <fullName evidence="3">Serine hydrolase</fullName>
    </submittedName>
</protein>
<evidence type="ECO:0000313" key="3">
    <source>
        <dbReference type="EMBL" id="QIS06343.1"/>
    </source>
</evidence>
<feature type="signal peptide" evidence="1">
    <location>
        <begin position="1"/>
        <end position="17"/>
    </location>
</feature>
<accession>A0A6G9XZU6</accession>
<evidence type="ECO:0000313" key="4">
    <source>
        <dbReference type="Proteomes" id="UP000501705"/>
    </source>
</evidence>
<dbReference type="EMBL" id="CP046171">
    <property type="protein sequence ID" value="QIS06343.1"/>
    <property type="molecule type" value="Genomic_DNA"/>
</dbReference>
<dbReference type="PANTHER" id="PTHR46825:SF7">
    <property type="entry name" value="D-ALANYL-D-ALANINE CARBOXYPEPTIDASE"/>
    <property type="match status" value="1"/>
</dbReference>
<dbReference type="PROSITE" id="PS51257">
    <property type="entry name" value="PROKAR_LIPOPROTEIN"/>
    <property type="match status" value="1"/>
</dbReference>
<evidence type="ECO:0000256" key="1">
    <source>
        <dbReference type="SAM" id="SignalP"/>
    </source>
</evidence>
<dbReference type="PANTHER" id="PTHR46825">
    <property type="entry name" value="D-ALANYL-D-ALANINE-CARBOXYPEPTIDASE/ENDOPEPTIDASE AMPH"/>
    <property type="match status" value="1"/>
</dbReference>
<feature type="domain" description="Beta-lactamase-related" evidence="2">
    <location>
        <begin position="41"/>
        <end position="362"/>
    </location>
</feature>
<sequence length="376" mass="39902">MRRAPLVAVLAAAGLLAGCSSEMPSGPEKGLSDNRIRAVQADIDRLVADGVVGAIATVTGDGATVVLTSGESDLATHTKMPAEPRQRTRIGSITKTFTSAVLLQLVAEGKLRLDEPVDTYLPGLLTGPGIDGQVITVRQVLRHQSGLPELTEDPRIDEYRAALRHRTMTAAEEVAIVLTMPADFAPGTRYEYSNTNYIVAGMLVEKITGAPYVEELTRRILTPLELSDTYLPGPGELDIRGPHPKGYDEIDGVRTDVSRIEPSVPWSAGALVSTGTDLNRFFTALLAGKVVPANELREMRAGVPMGDEADGMSYGLGLGEVELPCGADYVGHTGEIYGYLTVSGATPDGRAVTYAFNTKTKSEPDLIGLLGDALCP</sequence>
<dbReference type="InterPro" id="IPR012338">
    <property type="entry name" value="Beta-lactam/transpept-like"/>
</dbReference>
<proteinExistence type="predicted"/>
<dbReference type="Proteomes" id="UP000501705">
    <property type="component" value="Chromosome"/>
</dbReference>
<dbReference type="InterPro" id="IPR001466">
    <property type="entry name" value="Beta-lactam-related"/>
</dbReference>
<organism evidence="3 4">
    <name type="scientific">Nocardia brasiliensis</name>
    <dbReference type="NCBI Taxonomy" id="37326"/>
    <lineage>
        <taxon>Bacteria</taxon>
        <taxon>Bacillati</taxon>
        <taxon>Actinomycetota</taxon>
        <taxon>Actinomycetes</taxon>
        <taxon>Mycobacteriales</taxon>
        <taxon>Nocardiaceae</taxon>
        <taxon>Nocardia</taxon>
    </lineage>
</organism>
<dbReference type="AlphaFoldDB" id="A0A6G9XZU6"/>
<name>A0A6G9XZU6_NOCBR</name>
<feature type="chain" id="PRO_5039664577" evidence="1">
    <location>
        <begin position="18"/>
        <end position="376"/>
    </location>
</feature>
<evidence type="ECO:0000259" key="2">
    <source>
        <dbReference type="Pfam" id="PF00144"/>
    </source>
</evidence>
<keyword evidence="3" id="KW-0378">Hydrolase</keyword>
<gene>
    <name evidence="3" type="ORF">F5X71_32135</name>
</gene>
<dbReference type="Gene3D" id="3.40.710.10">
    <property type="entry name" value="DD-peptidase/beta-lactamase superfamily"/>
    <property type="match status" value="1"/>
</dbReference>
<reference evidence="3 4" key="1">
    <citation type="journal article" date="2019" name="ACS Chem. Biol.">
        <title>Identification and Mobilization of a Cryptic Antibiotic Biosynthesis Gene Locus from a Human-Pathogenic Nocardia Isolate.</title>
        <authorList>
            <person name="Herisse M."/>
            <person name="Ishida K."/>
            <person name="Porter J.L."/>
            <person name="Howden B."/>
            <person name="Hertweck C."/>
            <person name="Stinear T.P."/>
            <person name="Pidot S.J."/>
        </authorList>
    </citation>
    <scope>NUCLEOTIDE SEQUENCE [LARGE SCALE GENOMIC DNA]</scope>
    <source>
        <strain evidence="3 4">AUSMDU00024985</strain>
    </source>
</reference>
<dbReference type="GO" id="GO:0016787">
    <property type="term" value="F:hydrolase activity"/>
    <property type="evidence" value="ECO:0007669"/>
    <property type="project" value="UniProtKB-KW"/>
</dbReference>